<protein>
    <submittedName>
        <fullName evidence="5">Helix-turn-helix transcriptional regulator</fullName>
    </submittedName>
</protein>
<gene>
    <name evidence="5" type="ORF">E6C64_00705</name>
</gene>
<evidence type="ECO:0000256" key="1">
    <source>
        <dbReference type="ARBA" id="ARBA00023015"/>
    </source>
</evidence>
<dbReference type="InterPro" id="IPR002577">
    <property type="entry name" value="HTH_HxlR"/>
</dbReference>
<dbReference type="Proteomes" id="UP000309133">
    <property type="component" value="Unassembled WGS sequence"/>
</dbReference>
<reference evidence="5 6" key="1">
    <citation type="submission" date="2019-04" db="EMBL/GenBank/DDBJ databases">
        <authorList>
            <person name="Jiang L."/>
        </authorList>
    </citation>
    <scope>NUCLEOTIDE SEQUENCE [LARGE SCALE GENOMIC DNA]</scope>
    <source>
        <strain evidence="5 6">YIM 131853</strain>
    </source>
</reference>
<sequence>METSAPSALSPELDLAHIDDAECRRFTSAVELIGKRWSSGILLAIARGASRFSEIVAVVDGLSDRLLAQRLRELEATGLVRRTVIPSTPVQVRYALTERGRELLESLQPLARWGQRWLEPRAERRADAGGGKDRGAQD</sequence>
<dbReference type="EMBL" id="SSSM01000001">
    <property type="protein sequence ID" value="THG33568.1"/>
    <property type="molecule type" value="Genomic_DNA"/>
</dbReference>
<keyword evidence="6" id="KW-1185">Reference proteome</keyword>
<keyword evidence="2" id="KW-0238">DNA-binding</keyword>
<keyword evidence="1" id="KW-0805">Transcription regulation</keyword>
<comment type="caution">
    <text evidence="5">The sequence shown here is derived from an EMBL/GenBank/DDBJ whole genome shotgun (WGS) entry which is preliminary data.</text>
</comment>
<accession>A0A4S4FTB0</accession>
<dbReference type="AlphaFoldDB" id="A0A4S4FTB0"/>
<dbReference type="Pfam" id="PF01638">
    <property type="entry name" value="HxlR"/>
    <property type="match status" value="1"/>
</dbReference>
<evidence type="ECO:0000256" key="2">
    <source>
        <dbReference type="ARBA" id="ARBA00023125"/>
    </source>
</evidence>
<dbReference type="PROSITE" id="PS51118">
    <property type="entry name" value="HTH_HXLR"/>
    <property type="match status" value="1"/>
</dbReference>
<evidence type="ECO:0000259" key="4">
    <source>
        <dbReference type="PROSITE" id="PS51118"/>
    </source>
</evidence>
<evidence type="ECO:0000256" key="3">
    <source>
        <dbReference type="ARBA" id="ARBA00023163"/>
    </source>
</evidence>
<organism evidence="5 6">
    <name type="scientific">Naasia lichenicola</name>
    <dbReference type="NCBI Taxonomy" id="2565933"/>
    <lineage>
        <taxon>Bacteria</taxon>
        <taxon>Bacillati</taxon>
        <taxon>Actinomycetota</taxon>
        <taxon>Actinomycetes</taxon>
        <taxon>Micrococcales</taxon>
        <taxon>Microbacteriaceae</taxon>
        <taxon>Naasia</taxon>
    </lineage>
</organism>
<dbReference type="PANTHER" id="PTHR33204:SF37">
    <property type="entry name" value="HTH-TYPE TRANSCRIPTIONAL REGULATOR YODB"/>
    <property type="match status" value="1"/>
</dbReference>
<evidence type="ECO:0000313" key="5">
    <source>
        <dbReference type="EMBL" id="THG33568.1"/>
    </source>
</evidence>
<dbReference type="SUPFAM" id="SSF46785">
    <property type="entry name" value="Winged helix' DNA-binding domain"/>
    <property type="match status" value="1"/>
</dbReference>
<dbReference type="InterPro" id="IPR036390">
    <property type="entry name" value="WH_DNA-bd_sf"/>
</dbReference>
<dbReference type="OrthoDB" id="9800966at2"/>
<dbReference type="PANTHER" id="PTHR33204">
    <property type="entry name" value="TRANSCRIPTIONAL REGULATOR, MARR FAMILY"/>
    <property type="match status" value="1"/>
</dbReference>
<feature type="domain" description="HTH hxlR-type" evidence="4">
    <location>
        <begin position="23"/>
        <end position="122"/>
    </location>
</feature>
<dbReference type="Gene3D" id="1.10.10.10">
    <property type="entry name" value="Winged helix-like DNA-binding domain superfamily/Winged helix DNA-binding domain"/>
    <property type="match status" value="1"/>
</dbReference>
<dbReference type="GO" id="GO:0003677">
    <property type="term" value="F:DNA binding"/>
    <property type="evidence" value="ECO:0007669"/>
    <property type="project" value="UniProtKB-KW"/>
</dbReference>
<name>A0A4S4FTB0_9MICO</name>
<proteinExistence type="predicted"/>
<evidence type="ECO:0000313" key="6">
    <source>
        <dbReference type="Proteomes" id="UP000309133"/>
    </source>
</evidence>
<dbReference type="InterPro" id="IPR036388">
    <property type="entry name" value="WH-like_DNA-bd_sf"/>
</dbReference>
<keyword evidence="3" id="KW-0804">Transcription</keyword>